<dbReference type="PANTHER" id="PTHR43616">
    <property type="entry name" value="GLYCEROL DEHYDROGENASE"/>
    <property type="match status" value="1"/>
</dbReference>
<keyword evidence="5" id="KW-0560">Oxidoreductase</keyword>
<dbReference type="SUPFAM" id="SSF56796">
    <property type="entry name" value="Dehydroquinate synthase-like"/>
    <property type="match status" value="1"/>
</dbReference>
<dbReference type="InterPro" id="IPR032837">
    <property type="entry name" value="G1PDH"/>
</dbReference>
<feature type="non-terminal residue" evidence="10">
    <location>
        <position position="242"/>
    </location>
</feature>
<evidence type="ECO:0000256" key="4">
    <source>
        <dbReference type="ARBA" id="ARBA00022857"/>
    </source>
</evidence>
<evidence type="ECO:0000256" key="1">
    <source>
        <dbReference type="ARBA" id="ARBA00022490"/>
    </source>
</evidence>
<keyword evidence="6" id="KW-0520">NAD</keyword>
<dbReference type="GO" id="GO:0046872">
    <property type="term" value="F:metal ion binding"/>
    <property type="evidence" value="ECO:0007669"/>
    <property type="project" value="UniProtKB-KW"/>
</dbReference>
<sequence length="242" mass="27936">MKKQILSQKEIDYISRLPKNLKSNEKNLLNEYLQKKYKKYYKIIYLLYNKALTNQEKKSLRKLKIKLEELIEIWNKYISKQEKKEVIDFRKKALENIKVDYCLTKGIYIGEDIVPKIISKFLTKAIVIINKTSFNYFNNIFPSLNFKKVPHIFIASHLDAKILEKIINYAKKNKIETVIGIGGGRVIDYLKFISFKSNKPAIAIPTSLATHVYASPKIHAGGAIAQLGFKKTINGEPPQIAI</sequence>
<evidence type="ECO:0000256" key="3">
    <source>
        <dbReference type="ARBA" id="ARBA00022723"/>
    </source>
</evidence>
<accession>X0TFY2</accession>
<keyword evidence="8" id="KW-0594">Phospholipid biosynthesis</keyword>
<dbReference type="GO" id="GO:0016614">
    <property type="term" value="F:oxidoreductase activity, acting on CH-OH group of donors"/>
    <property type="evidence" value="ECO:0007669"/>
    <property type="project" value="InterPro"/>
</dbReference>
<evidence type="ECO:0000256" key="9">
    <source>
        <dbReference type="ARBA" id="ARBA00023264"/>
    </source>
</evidence>
<dbReference type="AlphaFoldDB" id="X0TFY2"/>
<keyword evidence="3" id="KW-0479">Metal-binding</keyword>
<evidence type="ECO:0008006" key="11">
    <source>
        <dbReference type="Google" id="ProtNLM"/>
    </source>
</evidence>
<keyword evidence="2" id="KW-0444">Lipid biosynthesis</keyword>
<keyword evidence="9" id="KW-1208">Phospholipid metabolism</keyword>
<evidence type="ECO:0000256" key="8">
    <source>
        <dbReference type="ARBA" id="ARBA00023209"/>
    </source>
</evidence>
<evidence type="ECO:0000256" key="6">
    <source>
        <dbReference type="ARBA" id="ARBA00023027"/>
    </source>
</evidence>
<dbReference type="PANTHER" id="PTHR43616:SF5">
    <property type="entry name" value="GLYCEROL DEHYDROGENASE 1"/>
    <property type="match status" value="1"/>
</dbReference>
<organism evidence="10">
    <name type="scientific">marine sediment metagenome</name>
    <dbReference type="NCBI Taxonomy" id="412755"/>
    <lineage>
        <taxon>unclassified sequences</taxon>
        <taxon>metagenomes</taxon>
        <taxon>ecological metagenomes</taxon>
    </lineage>
</organism>
<comment type="caution">
    <text evidence="10">The sequence shown here is derived from an EMBL/GenBank/DDBJ whole genome shotgun (WGS) entry which is preliminary data.</text>
</comment>
<dbReference type="Gene3D" id="3.40.50.1970">
    <property type="match status" value="1"/>
</dbReference>
<keyword evidence="7" id="KW-0443">Lipid metabolism</keyword>
<keyword evidence="4" id="KW-0521">NADP</keyword>
<evidence type="ECO:0000313" key="10">
    <source>
        <dbReference type="EMBL" id="GAF92124.1"/>
    </source>
</evidence>
<dbReference type="EMBL" id="BARS01010309">
    <property type="protein sequence ID" value="GAF92124.1"/>
    <property type="molecule type" value="Genomic_DNA"/>
</dbReference>
<name>X0TFY2_9ZZZZ</name>
<evidence type="ECO:0000256" key="2">
    <source>
        <dbReference type="ARBA" id="ARBA00022516"/>
    </source>
</evidence>
<dbReference type="InterPro" id="IPR016205">
    <property type="entry name" value="Glycerol_DH"/>
</dbReference>
<protein>
    <recommendedName>
        <fullName evidence="11">3-dehydroquinate synthase domain-containing protein</fullName>
    </recommendedName>
</protein>
<evidence type="ECO:0000256" key="5">
    <source>
        <dbReference type="ARBA" id="ARBA00023002"/>
    </source>
</evidence>
<keyword evidence="1" id="KW-0963">Cytoplasm</keyword>
<evidence type="ECO:0000256" key="7">
    <source>
        <dbReference type="ARBA" id="ARBA00023098"/>
    </source>
</evidence>
<reference evidence="10" key="1">
    <citation type="journal article" date="2014" name="Front. Microbiol.">
        <title>High frequency of phylogenetically diverse reductive dehalogenase-homologous genes in deep subseafloor sedimentary metagenomes.</title>
        <authorList>
            <person name="Kawai M."/>
            <person name="Futagami T."/>
            <person name="Toyoda A."/>
            <person name="Takaki Y."/>
            <person name="Nishi S."/>
            <person name="Hori S."/>
            <person name="Arai W."/>
            <person name="Tsubouchi T."/>
            <person name="Morono Y."/>
            <person name="Uchiyama I."/>
            <person name="Ito T."/>
            <person name="Fujiyama A."/>
            <person name="Inagaki F."/>
            <person name="Takami H."/>
        </authorList>
    </citation>
    <scope>NUCLEOTIDE SEQUENCE</scope>
    <source>
        <strain evidence="10">Expedition CK06-06</strain>
    </source>
</reference>
<dbReference type="Pfam" id="PF13685">
    <property type="entry name" value="Fe-ADH_2"/>
    <property type="match status" value="1"/>
</dbReference>
<dbReference type="GO" id="GO:0008654">
    <property type="term" value="P:phospholipid biosynthetic process"/>
    <property type="evidence" value="ECO:0007669"/>
    <property type="project" value="UniProtKB-KW"/>
</dbReference>
<proteinExistence type="predicted"/>
<gene>
    <name evidence="10" type="ORF">S01H1_19151</name>
</gene>